<protein>
    <recommendedName>
        <fullName evidence="3">Integrase core domain containing protein</fullName>
    </recommendedName>
</protein>
<evidence type="ECO:0000313" key="2">
    <source>
        <dbReference type="Proteomes" id="UP000011115"/>
    </source>
</evidence>
<dbReference type="HOGENOM" id="CLU_1456893_0_0_1"/>
<reference evidence="2" key="1">
    <citation type="journal article" date="2011" name="Nature">
        <title>Genome sequence and analysis of the tuber crop potato.</title>
        <authorList>
            <consortium name="The Potato Genome Sequencing Consortium"/>
        </authorList>
    </citation>
    <scope>NUCLEOTIDE SEQUENCE [LARGE SCALE GENOMIC DNA]</scope>
    <source>
        <strain evidence="2">cv. DM1-3 516 R44</strain>
    </source>
</reference>
<reference evidence="1" key="2">
    <citation type="submission" date="2015-06" db="UniProtKB">
        <authorList>
            <consortium name="EnsemblPlants"/>
        </authorList>
    </citation>
    <scope>IDENTIFICATION</scope>
    <source>
        <strain evidence="1">DM1-3 516 R44</strain>
    </source>
</reference>
<dbReference type="EnsemblPlants" id="PGSC0003DMT400085231">
    <property type="protein sequence ID" value="PGSC0003DMT400085231"/>
    <property type="gene ID" value="PGSC0003DMG400034802"/>
</dbReference>
<organism evidence="1 2">
    <name type="scientific">Solanum tuberosum</name>
    <name type="common">Potato</name>
    <dbReference type="NCBI Taxonomy" id="4113"/>
    <lineage>
        <taxon>Eukaryota</taxon>
        <taxon>Viridiplantae</taxon>
        <taxon>Streptophyta</taxon>
        <taxon>Embryophyta</taxon>
        <taxon>Tracheophyta</taxon>
        <taxon>Spermatophyta</taxon>
        <taxon>Magnoliopsida</taxon>
        <taxon>eudicotyledons</taxon>
        <taxon>Gunneridae</taxon>
        <taxon>Pentapetalae</taxon>
        <taxon>asterids</taxon>
        <taxon>lamiids</taxon>
        <taxon>Solanales</taxon>
        <taxon>Solanaceae</taxon>
        <taxon>Solanoideae</taxon>
        <taxon>Solaneae</taxon>
        <taxon>Solanum</taxon>
    </lineage>
</organism>
<dbReference type="PaxDb" id="4113-PGSC0003DMT400085231"/>
<name>M1D916_SOLTU</name>
<dbReference type="InParanoid" id="M1D916"/>
<evidence type="ECO:0008006" key="3">
    <source>
        <dbReference type="Google" id="ProtNLM"/>
    </source>
</evidence>
<dbReference type="AlphaFoldDB" id="M1D916"/>
<proteinExistence type="predicted"/>
<evidence type="ECO:0000313" key="1">
    <source>
        <dbReference type="EnsemblPlants" id="PGSC0003DMT400085231"/>
    </source>
</evidence>
<accession>M1D916</accession>
<dbReference type="Proteomes" id="UP000011115">
    <property type="component" value="Unassembled WGS sequence"/>
</dbReference>
<dbReference type="Gramene" id="PGSC0003DMT400085231">
    <property type="protein sequence ID" value="PGSC0003DMT400085231"/>
    <property type="gene ID" value="PGSC0003DMG400034802"/>
</dbReference>
<keyword evidence="2" id="KW-1185">Reference proteome</keyword>
<sequence length="186" mass="21261">MTFLTMNDGPPGRAMGQTTGLTARFQGFVARGCFEIFPSFGISPNPYPMFSRIWLQEELILEGMRGRTWNKKILLKLLKFRSVLWPSDIHKGHPRPVDGTTDRRLSDLYGVLWGSIRHVTSRGYPWVVTNLDMDTRSAYTRRNLRKNVNQEDPPQAPIDPLVEQVTNAEFRSAFQVLARSHDGLSQ</sequence>